<name>A0A645DE64_9ZZZZ</name>
<dbReference type="EC" id="2.7.7.24" evidence="4"/>
<dbReference type="Gene3D" id="3.90.550.10">
    <property type="entry name" value="Spore Coat Polysaccharide Biosynthesis Protein SpsA, Chain A"/>
    <property type="match status" value="1"/>
</dbReference>
<dbReference type="EMBL" id="VSSQ01034804">
    <property type="protein sequence ID" value="MPM86862.1"/>
    <property type="molecule type" value="Genomic_DNA"/>
</dbReference>
<keyword evidence="1 4" id="KW-0808">Transferase</keyword>
<evidence type="ECO:0000256" key="3">
    <source>
        <dbReference type="ARBA" id="ARBA00022842"/>
    </source>
</evidence>
<protein>
    <submittedName>
        <fullName evidence="4">Glucose-1-phosphate thymidylyltransferase 2</fullName>
        <ecNumber evidence="4">2.7.7.24</ecNumber>
    </submittedName>
</protein>
<dbReference type="PANTHER" id="PTHR43532">
    <property type="entry name" value="GLUCOSE-1-PHOSPHATE THYMIDYLYLTRANSFERASE"/>
    <property type="match status" value="1"/>
</dbReference>
<evidence type="ECO:0000256" key="1">
    <source>
        <dbReference type="ARBA" id="ARBA00022679"/>
    </source>
</evidence>
<accession>A0A645DE64</accession>
<dbReference type="GO" id="GO:0008879">
    <property type="term" value="F:glucose-1-phosphate thymidylyltransferase activity"/>
    <property type="evidence" value="ECO:0007669"/>
    <property type="project" value="UniProtKB-EC"/>
</dbReference>
<dbReference type="SUPFAM" id="SSF53448">
    <property type="entry name" value="Nucleotide-diphospho-sugar transferases"/>
    <property type="match status" value="1"/>
</dbReference>
<dbReference type="InterPro" id="IPR029044">
    <property type="entry name" value="Nucleotide-diphossugar_trans"/>
</dbReference>
<dbReference type="InterPro" id="IPR005907">
    <property type="entry name" value="G1P_thy_trans_s"/>
</dbReference>
<dbReference type="AlphaFoldDB" id="A0A645DE64"/>
<keyword evidence="3" id="KW-0460">Magnesium</keyword>
<comment type="caution">
    <text evidence="4">The sequence shown here is derived from an EMBL/GenBank/DDBJ whole genome shotgun (WGS) entry which is preliminary data.</text>
</comment>
<evidence type="ECO:0000313" key="4">
    <source>
        <dbReference type="EMBL" id="MPM86862.1"/>
    </source>
</evidence>
<organism evidence="4">
    <name type="scientific">bioreactor metagenome</name>
    <dbReference type="NCBI Taxonomy" id="1076179"/>
    <lineage>
        <taxon>unclassified sequences</taxon>
        <taxon>metagenomes</taxon>
        <taxon>ecological metagenomes</taxon>
    </lineage>
</organism>
<keyword evidence="2 4" id="KW-0548">Nucleotidyltransferase</keyword>
<gene>
    <name evidence="4" type="primary">rffH_10</name>
    <name evidence="4" type="ORF">SDC9_133954</name>
</gene>
<proteinExistence type="predicted"/>
<evidence type="ECO:0000256" key="2">
    <source>
        <dbReference type="ARBA" id="ARBA00022695"/>
    </source>
</evidence>
<reference evidence="4" key="1">
    <citation type="submission" date="2019-08" db="EMBL/GenBank/DDBJ databases">
        <authorList>
            <person name="Kucharzyk K."/>
            <person name="Murdoch R.W."/>
            <person name="Higgins S."/>
            <person name="Loffler F."/>
        </authorList>
    </citation>
    <scope>NUCLEOTIDE SEQUENCE</scope>
</reference>
<sequence length="66" mass="7434">MDSLVDASTFVQMIEKRQGVKISAPEEIAYRNGWISQDELLESANRYGKSPYGEHLKKVADGSLIY</sequence>
<dbReference type="PANTHER" id="PTHR43532:SF1">
    <property type="entry name" value="GLUCOSE-1-PHOSPHATE THYMIDYLYLTRANSFERASE 1"/>
    <property type="match status" value="1"/>
</dbReference>